<sequence length="119" mass="13529">MKKRWPLLVMGVLGVVLWKTGFLGFAPQERDLVWRFPVSYGEVRALELQVWDGEELVKRQETSWSAGLIGEPTIKLPLRSGTYRGTAIVSMLHADKPVVFQRDFATGNEDTVIIDMKRP</sequence>
<dbReference type="EMBL" id="QFQP01000004">
    <property type="protein sequence ID" value="PZR16146.1"/>
    <property type="molecule type" value="Genomic_DNA"/>
</dbReference>
<evidence type="ECO:0000313" key="2">
    <source>
        <dbReference type="Proteomes" id="UP000249061"/>
    </source>
</evidence>
<reference evidence="1 2" key="1">
    <citation type="submission" date="2017-08" db="EMBL/GenBank/DDBJ databases">
        <title>Infants hospitalized years apart are colonized by the same room-sourced microbial strains.</title>
        <authorList>
            <person name="Brooks B."/>
            <person name="Olm M.R."/>
            <person name="Firek B.A."/>
            <person name="Baker R."/>
            <person name="Thomas B.C."/>
            <person name="Morowitz M.J."/>
            <person name="Banfield J.F."/>
        </authorList>
    </citation>
    <scope>NUCLEOTIDE SEQUENCE [LARGE SCALE GENOMIC DNA]</scope>
    <source>
        <strain evidence="1">S2_003_000_R2_14</strain>
    </source>
</reference>
<proteinExistence type="predicted"/>
<protein>
    <submittedName>
        <fullName evidence="1">Uncharacterized protein</fullName>
    </submittedName>
</protein>
<accession>A0A2W5TUR3</accession>
<gene>
    <name evidence="1" type="ORF">DI536_07600</name>
</gene>
<dbReference type="AlphaFoldDB" id="A0A2W5TUR3"/>
<comment type="caution">
    <text evidence="1">The sequence shown here is derived from an EMBL/GenBank/DDBJ whole genome shotgun (WGS) entry which is preliminary data.</text>
</comment>
<organism evidence="1 2">
    <name type="scientific">Archangium gephyra</name>
    <dbReference type="NCBI Taxonomy" id="48"/>
    <lineage>
        <taxon>Bacteria</taxon>
        <taxon>Pseudomonadati</taxon>
        <taxon>Myxococcota</taxon>
        <taxon>Myxococcia</taxon>
        <taxon>Myxococcales</taxon>
        <taxon>Cystobacterineae</taxon>
        <taxon>Archangiaceae</taxon>
        <taxon>Archangium</taxon>
    </lineage>
</organism>
<name>A0A2W5TUR3_9BACT</name>
<dbReference type="Proteomes" id="UP000249061">
    <property type="component" value="Unassembled WGS sequence"/>
</dbReference>
<evidence type="ECO:0000313" key="1">
    <source>
        <dbReference type="EMBL" id="PZR16146.1"/>
    </source>
</evidence>